<organism evidence="3 4">
    <name type="scientific">Aureibaculum flavum</name>
    <dbReference type="NCBI Taxonomy" id="2795986"/>
    <lineage>
        <taxon>Bacteria</taxon>
        <taxon>Pseudomonadati</taxon>
        <taxon>Bacteroidota</taxon>
        <taxon>Flavobacteriia</taxon>
        <taxon>Flavobacteriales</taxon>
        <taxon>Flavobacteriaceae</taxon>
        <taxon>Aureibaculum</taxon>
    </lineage>
</organism>
<feature type="signal peptide" evidence="1">
    <location>
        <begin position="1"/>
        <end position="20"/>
    </location>
</feature>
<evidence type="ECO:0000256" key="1">
    <source>
        <dbReference type="SAM" id="SignalP"/>
    </source>
</evidence>
<dbReference type="Pfam" id="PF10988">
    <property type="entry name" value="DUF2807"/>
    <property type="match status" value="1"/>
</dbReference>
<evidence type="ECO:0000313" key="4">
    <source>
        <dbReference type="Proteomes" id="UP000623301"/>
    </source>
</evidence>
<evidence type="ECO:0000259" key="2">
    <source>
        <dbReference type="Pfam" id="PF10988"/>
    </source>
</evidence>
<feature type="domain" description="Putative auto-transporter adhesin head GIN" evidence="2">
    <location>
        <begin position="30"/>
        <end position="209"/>
    </location>
</feature>
<proteinExistence type="predicted"/>
<keyword evidence="1" id="KW-0732">Signal</keyword>
<reference evidence="3 4" key="1">
    <citation type="submission" date="2020-12" db="EMBL/GenBank/DDBJ databases">
        <title>Aureibaculum luteum sp. nov. and Aureibaculum flavum sp. nov., novel members of the family Flavobacteriaceae isolated from Antarctic intertidal sediments.</title>
        <authorList>
            <person name="He X."/>
            <person name="Zhang X."/>
        </authorList>
    </citation>
    <scope>NUCLEOTIDE SEQUENCE [LARGE SCALE GENOMIC DNA]</scope>
    <source>
        <strain evidence="3 4">A20</strain>
    </source>
</reference>
<dbReference type="RefSeq" id="WP_198840479.1">
    <property type="nucleotide sequence ID" value="NZ_JAEHFJ010000002.1"/>
</dbReference>
<dbReference type="Gene3D" id="2.160.20.120">
    <property type="match status" value="1"/>
</dbReference>
<accession>A0ABS0WP50</accession>
<feature type="chain" id="PRO_5045638120" evidence="1">
    <location>
        <begin position="21"/>
        <end position="226"/>
    </location>
</feature>
<keyword evidence="4" id="KW-1185">Reference proteome</keyword>
<dbReference type="Proteomes" id="UP000623301">
    <property type="component" value="Unassembled WGS sequence"/>
</dbReference>
<protein>
    <submittedName>
        <fullName evidence="3">DUF2807 domain-containing protein</fullName>
    </submittedName>
</protein>
<dbReference type="InterPro" id="IPR021255">
    <property type="entry name" value="DUF2807"/>
</dbReference>
<gene>
    <name evidence="3" type="ORF">JBL43_05620</name>
</gene>
<comment type="caution">
    <text evidence="3">The sequence shown here is derived from an EMBL/GenBank/DDBJ whole genome shotgun (WGS) entry which is preliminary data.</text>
</comment>
<sequence>MKKTAMVIILFMLVGANIFAQEATIDLQKFSQIKGYDQLKITLIKATYNKAIITGDDIDKVAIDNQGNLLKVRMEVEKILDGNETKVTIYHTENIVMIDANEGSKITSTDEIDADYITLRTQEGASINVKVKTKNMNVKSVTGGFITVSGTTDNQDVLIRTGGEFYGKDLESNRADVTIFAGGKAYVKAKDLVDATVNAGGTIEISGNPDKVNENKILGGKIIIKK</sequence>
<dbReference type="EMBL" id="JAEHFJ010000002">
    <property type="protein sequence ID" value="MBJ2173706.1"/>
    <property type="molecule type" value="Genomic_DNA"/>
</dbReference>
<evidence type="ECO:0000313" key="3">
    <source>
        <dbReference type="EMBL" id="MBJ2173706.1"/>
    </source>
</evidence>
<name>A0ABS0WP50_9FLAO</name>